<name>A0AAJ4N0T1_AGRTU</name>
<gene>
    <name evidence="1" type="ORF">G6M86_07205</name>
</gene>
<reference evidence="1" key="1">
    <citation type="submission" date="2020-02" db="EMBL/GenBank/DDBJ databases">
        <title>Unexpected conservation and global transmission of agrobacterial virulence plasmids.</title>
        <authorList>
            <person name="Weisberg A.J."/>
            <person name="Davis E.W. II"/>
            <person name="Tabima J.R."/>
            <person name="Belcher M.S."/>
            <person name="Miller M."/>
            <person name="Kuo C.-H."/>
            <person name="Loper J.E."/>
            <person name="Grunwald N.J."/>
            <person name="Putnam M.L."/>
            <person name="Chang J.H."/>
        </authorList>
    </citation>
    <scope>NUCLEOTIDE SEQUENCE</scope>
    <source>
        <strain evidence="1">Q15/94</strain>
    </source>
</reference>
<dbReference type="AlphaFoldDB" id="A0AAJ4N0T1"/>
<evidence type="ECO:0000313" key="1">
    <source>
        <dbReference type="EMBL" id="QTG13040.1"/>
    </source>
</evidence>
<dbReference type="EMBL" id="CP049216">
    <property type="protein sequence ID" value="QTG13040.1"/>
    <property type="molecule type" value="Genomic_DNA"/>
</dbReference>
<dbReference type="Proteomes" id="UP000663946">
    <property type="component" value="Chromosome 1"/>
</dbReference>
<protein>
    <submittedName>
        <fullName evidence="1">Uncharacterized protein</fullName>
    </submittedName>
</protein>
<accession>A0AAJ4N0T1</accession>
<evidence type="ECO:0000313" key="2">
    <source>
        <dbReference type="Proteomes" id="UP000663946"/>
    </source>
</evidence>
<sequence>MTDIDPIHCAHCGPGNSMVEAYTDDYGYWKVGCGACGSHSGTLHPNHKPDAKRLVIESWNRRPDVDELRAQLAIVIEDRARFPDRPDGIGNMISAHYGNLKAKAETAEEHCRRLHLEKTVGIREARLSALEEAAKVADEAAAMRERLYQENGASLNASKAAQALIIAANIRAIQSEEQL</sequence>
<organism evidence="1 2">
    <name type="scientific">Agrobacterium tumefaciens</name>
    <dbReference type="NCBI Taxonomy" id="358"/>
    <lineage>
        <taxon>Bacteria</taxon>
        <taxon>Pseudomonadati</taxon>
        <taxon>Pseudomonadota</taxon>
        <taxon>Alphaproteobacteria</taxon>
        <taxon>Hyphomicrobiales</taxon>
        <taxon>Rhizobiaceae</taxon>
        <taxon>Rhizobium/Agrobacterium group</taxon>
        <taxon>Agrobacterium</taxon>
        <taxon>Agrobacterium tumefaciens complex</taxon>
    </lineage>
</organism>
<proteinExistence type="predicted"/>
<dbReference type="RefSeq" id="WP_333721758.1">
    <property type="nucleotide sequence ID" value="NZ_CP049216.1"/>
</dbReference>